<dbReference type="Pfam" id="PF05398">
    <property type="entry name" value="PufQ"/>
    <property type="match status" value="1"/>
</dbReference>
<accession>S9Q3V8</accession>
<sequence length="74" mass="8474">MTDMASNPPPRRRHGRRRGAEFALYFTLIFLLALPAACFGWARDVIRRRTLNMLGPLARAWAEADRMTPVIFSV</sequence>
<comment type="similarity">
    <text evidence="2">Belongs to the PufQ family.</text>
</comment>
<comment type="function">
    <text evidence="1">Required for bacteriochlorophyll biosynthesis. Directly involved in the assembly of both the B875 and B800-850 pigment-protein complexes.</text>
</comment>
<dbReference type="eggNOG" id="ENOG50334HD">
    <property type="taxonomic scope" value="Bacteria"/>
</dbReference>
<proteinExistence type="inferred from homology"/>
<dbReference type="GO" id="GO:0015979">
    <property type="term" value="P:photosynthesis"/>
    <property type="evidence" value="ECO:0007669"/>
    <property type="project" value="UniProtKB-KW"/>
</dbReference>
<dbReference type="STRING" id="1123237.Salmuc_00132"/>
<dbReference type="EMBL" id="APVH01000062">
    <property type="protein sequence ID" value="EPX76006.1"/>
    <property type="molecule type" value="Genomic_DNA"/>
</dbReference>
<organism evidence="6 7">
    <name type="scientific">Salipiger mucosus DSM 16094</name>
    <dbReference type="NCBI Taxonomy" id="1123237"/>
    <lineage>
        <taxon>Bacteria</taxon>
        <taxon>Pseudomonadati</taxon>
        <taxon>Pseudomonadota</taxon>
        <taxon>Alphaproteobacteria</taxon>
        <taxon>Rhodobacterales</taxon>
        <taxon>Roseobacteraceae</taxon>
        <taxon>Salipiger</taxon>
    </lineage>
</organism>
<dbReference type="InterPro" id="IPR008800">
    <property type="entry name" value="PufQ_cyt-su"/>
</dbReference>
<evidence type="ECO:0000313" key="7">
    <source>
        <dbReference type="Proteomes" id="UP000015347"/>
    </source>
</evidence>
<evidence type="ECO:0000256" key="5">
    <source>
        <dbReference type="ARBA" id="ARBA00023181"/>
    </source>
</evidence>
<dbReference type="AlphaFoldDB" id="S9Q3V8"/>
<dbReference type="PIRSF" id="PIRSF005825">
    <property type="entry name" value="PufQ"/>
    <property type="match status" value="1"/>
</dbReference>
<keyword evidence="5" id="KW-0077">Bacteriochlorophyll biosynthesis</keyword>
<dbReference type="GO" id="GO:0030494">
    <property type="term" value="P:bacteriochlorophyll biosynthetic process"/>
    <property type="evidence" value="ECO:0007669"/>
    <property type="project" value="UniProtKB-KW"/>
</dbReference>
<dbReference type="Proteomes" id="UP000015347">
    <property type="component" value="Unassembled WGS sequence"/>
</dbReference>
<keyword evidence="3" id="KW-0602">Photosynthesis</keyword>
<dbReference type="RefSeq" id="WP_020042493.1">
    <property type="nucleotide sequence ID" value="NZ_KE557285.1"/>
</dbReference>
<name>S9Q3V8_9RHOB</name>
<evidence type="ECO:0000256" key="3">
    <source>
        <dbReference type="ARBA" id="ARBA00022531"/>
    </source>
</evidence>
<dbReference type="HOGENOM" id="CLU_196699_0_0_5"/>
<evidence type="ECO:0000256" key="4">
    <source>
        <dbReference type="ARBA" id="ARBA00023171"/>
    </source>
</evidence>
<keyword evidence="4" id="KW-0149">Chlorophyll biosynthesis</keyword>
<protein>
    <submittedName>
        <fullName evidence="6">Protein pufQ</fullName>
    </submittedName>
</protein>
<evidence type="ECO:0000313" key="6">
    <source>
        <dbReference type="EMBL" id="EPX76006.1"/>
    </source>
</evidence>
<comment type="caution">
    <text evidence="6">The sequence shown here is derived from an EMBL/GenBank/DDBJ whole genome shotgun (WGS) entry which is preliminary data.</text>
</comment>
<dbReference type="OrthoDB" id="7872505at2"/>
<evidence type="ECO:0000256" key="1">
    <source>
        <dbReference type="ARBA" id="ARBA00003128"/>
    </source>
</evidence>
<gene>
    <name evidence="6" type="ORF">Salmuc_00132</name>
</gene>
<keyword evidence="7" id="KW-1185">Reference proteome</keyword>
<reference evidence="7" key="1">
    <citation type="journal article" date="2014" name="Stand. Genomic Sci.">
        <title>Genome sequence of the exopolysaccharide-producing Salipiger mucosus type strain (DSM 16094(T)), a moderately halophilic member of the Roseobacter clade.</title>
        <authorList>
            <person name="Riedel T."/>
            <person name="Spring S."/>
            <person name="Fiebig A."/>
            <person name="Petersen J."/>
            <person name="Kyrpides N.C."/>
            <person name="Goker M."/>
            <person name="Klenk H.P."/>
        </authorList>
    </citation>
    <scope>NUCLEOTIDE SEQUENCE [LARGE SCALE GENOMIC DNA]</scope>
    <source>
        <strain evidence="7">DSM 16094</strain>
    </source>
</reference>
<evidence type="ECO:0000256" key="2">
    <source>
        <dbReference type="ARBA" id="ARBA00009920"/>
    </source>
</evidence>